<dbReference type="OrthoDB" id="10256743at2759"/>
<reference evidence="3" key="4">
    <citation type="submission" date="2025-05" db="UniProtKB">
        <authorList>
            <consortium name="EnsemblFungi"/>
        </authorList>
    </citation>
    <scope>IDENTIFICATION</scope>
    <source>
        <strain evidence="3">isolate 1-1 / race 1 (BBBD)</strain>
    </source>
</reference>
<evidence type="ECO:0000313" key="3">
    <source>
        <dbReference type="EnsemblFungi" id="PTTG_02564-t43_1-p1"/>
    </source>
</evidence>
<evidence type="ECO:0000313" key="4">
    <source>
        <dbReference type="Proteomes" id="UP000005240"/>
    </source>
</evidence>
<keyword evidence="4" id="KW-1185">Reference proteome</keyword>
<feature type="region of interest" description="Disordered" evidence="1">
    <location>
        <begin position="186"/>
        <end position="205"/>
    </location>
</feature>
<dbReference type="EMBL" id="ADAS02000072">
    <property type="protein sequence ID" value="OAV91977.1"/>
    <property type="molecule type" value="Genomic_DNA"/>
</dbReference>
<name>A0A0C4EP63_PUCT1</name>
<dbReference type="Proteomes" id="UP000005240">
    <property type="component" value="Unassembled WGS sequence"/>
</dbReference>
<gene>
    <name evidence="2" type="ORF">PTTG_02564</name>
</gene>
<dbReference type="VEuPathDB" id="FungiDB:PTTG_02564"/>
<evidence type="ECO:0000313" key="2">
    <source>
        <dbReference type="EMBL" id="OAV91977.1"/>
    </source>
</evidence>
<proteinExistence type="predicted"/>
<feature type="region of interest" description="Disordered" evidence="1">
    <location>
        <begin position="278"/>
        <end position="406"/>
    </location>
</feature>
<protein>
    <recommendedName>
        <fullName evidence="5">R3H-associated N-terminal domain-containing protein</fullName>
    </recommendedName>
</protein>
<reference evidence="2" key="2">
    <citation type="submission" date="2016-05" db="EMBL/GenBank/DDBJ databases">
        <title>Comparative analysis highlights variable genome content of wheat rusts and divergence of the mating loci.</title>
        <authorList>
            <person name="Cuomo C.A."/>
            <person name="Bakkeren G."/>
            <person name="Szabo L."/>
            <person name="Khalil H."/>
            <person name="Joly D."/>
            <person name="Goldberg J."/>
            <person name="Young S."/>
            <person name="Zeng Q."/>
            <person name="Fellers J."/>
        </authorList>
    </citation>
    <scope>NUCLEOTIDE SEQUENCE [LARGE SCALE GENOMIC DNA]</scope>
    <source>
        <strain evidence="2">1-1 BBBD Race 1</strain>
    </source>
</reference>
<evidence type="ECO:0008006" key="5">
    <source>
        <dbReference type="Google" id="ProtNLM"/>
    </source>
</evidence>
<dbReference type="AlphaFoldDB" id="A0A0C4EP63"/>
<feature type="compositionally biased region" description="Acidic residues" evidence="1">
    <location>
        <begin position="372"/>
        <end position="381"/>
    </location>
</feature>
<accession>A0A0C4EP63</accession>
<dbReference type="STRING" id="630390.A0A0C4EP63"/>
<feature type="compositionally biased region" description="Polar residues" evidence="1">
    <location>
        <begin position="278"/>
        <end position="296"/>
    </location>
</feature>
<evidence type="ECO:0000256" key="1">
    <source>
        <dbReference type="SAM" id="MobiDB-lite"/>
    </source>
</evidence>
<reference evidence="3 4" key="3">
    <citation type="journal article" date="2017" name="G3 (Bethesda)">
        <title>Comparative analysis highlights variable genome content of wheat rusts and divergence of the mating loci.</title>
        <authorList>
            <person name="Cuomo C.A."/>
            <person name="Bakkeren G."/>
            <person name="Khalil H.B."/>
            <person name="Panwar V."/>
            <person name="Joly D."/>
            <person name="Linning R."/>
            <person name="Sakthikumar S."/>
            <person name="Song X."/>
            <person name="Adiconis X."/>
            <person name="Fan L."/>
            <person name="Goldberg J.M."/>
            <person name="Levin J.Z."/>
            <person name="Young S."/>
            <person name="Zeng Q."/>
            <person name="Anikster Y."/>
            <person name="Bruce M."/>
            <person name="Wang M."/>
            <person name="Yin C."/>
            <person name="McCallum B."/>
            <person name="Szabo L.J."/>
            <person name="Hulbert S."/>
            <person name="Chen X."/>
            <person name="Fellers J.P."/>
        </authorList>
    </citation>
    <scope>NUCLEOTIDE SEQUENCE</scope>
    <source>
        <strain evidence="4">Isolate 1-1 / race 1 (BBBD)</strain>
        <strain evidence="3">isolate 1-1 / race 1 (BBBD)</strain>
    </source>
</reference>
<reference evidence="2" key="1">
    <citation type="submission" date="2009-11" db="EMBL/GenBank/DDBJ databases">
        <authorList>
            <consortium name="The Broad Institute Genome Sequencing Platform"/>
            <person name="Ward D."/>
            <person name="Feldgarden M."/>
            <person name="Earl A."/>
            <person name="Young S.K."/>
            <person name="Zeng Q."/>
            <person name="Koehrsen M."/>
            <person name="Alvarado L."/>
            <person name="Berlin A."/>
            <person name="Bochicchio J."/>
            <person name="Borenstein D."/>
            <person name="Chapman S.B."/>
            <person name="Chen Z."/>
            <person name="Engels R."/>
            <person name="Freedman E."/>
            <person name="Gellesch M."/>
            <person name="Goldberg J."/>
            <person name="Griggs A."/>
            <person name="Gujja S."/>
            <person name="Heilman E."/>
            <person name="Heiman D."/>
            <person name="Hepburn T."/>
            <person name="Howarth C."/>
            <person name="Jen D."/>
            <person name="Larson L."/>
            <person name="Lewis B."/>
            <person name="Mehta T."/>
            <person name="Park D."/>
            <person name="Pearson M."/>
            <person name="Roberts A."/>
            <person name="Saif S."/>
            <person name="Shea T."/>
            <person name="Shenoy N."/>
            <person name="Sisk P."/>
            <person name="Stolte C."/>
            <person name="Sykes S."/>
            <person name="Thomson T."/>
            <person name="Walk T."/>
            <person name="White J."/>
            <person name="Yandava C."/>
            <person name="Izard J."/>
            <person name="Baranova O.V."/>
            <person name="Blanton J.M."/>
            <person name="Tanner A.C."/>
            <person name="Dewhirst F.E."/>
            <person name="Haas B."/>
            <person name="Nusbaum C."/>
            <person name="Birren B."/>
        </authorList>
    </citation>
    <scope>NUCLEOTIDE SEQUENCE [LARGE SCALE GENOMIC DNA]</scope>
    <source>
        <strain evidence="2">1-1 BBBD Race 1</strain>
    </source>
</reference>
<dbReference type="EnsemblFungi" id="PTTG_02564-t43_1">
    <property type="protein sequence ID" value="PTTG_02564-t43_1-p1"/>
    <property type="gene ID" value="PTTG_02564"/>
</dbReference>
<sequence length="468" mass="51230">MDSPAASTTILPSEPLPLSFPSILINPKLKHLSSQLPKNHHRPQKTDPSSADTRPIGKRRLQRVANAQFSSNPHVSRPTSRDYQLWTADPQVKFPTPPPRGYPSSLYIPPAEPIPLDPFSATMGAFNRSLKGVRKNIQRLVGAHPSVEGGPGPVEEILLKIDEQLARWIDSHTVWKTTETDYSRTIVEPTPWPSPAPLRDKPLSEPCSEPSIVEISRSPHMLNWEVRNPFGRYLVHCVARYYGIVSFSRPAASPASEPALPGSQRTVVCMVKAHFPTQRGSRIDGNQSLDTPPTTDLDSELSAPEVLSEDSGALTDGALTDDERPPPHTIPRPSLPPVLPTSIRVDQPAKLLSNHPGLSDPEAADHSSLDSFGEDNDEDERESTASSARDENRAEWTSLGDQQDPNQTITAHSLSCIVQPTPALLHTSATNSPIKNPIPTTTASPLKSSSVKLCIDRPRLGFLEWVRS</sequence>
<organism evidence="2">
    <name type="scientific">Puccinia triticina (isolate 1-1 / race 1 (BBBD))</name>
    <name type="common">Brown leaf rust fungus</name>
    <dbReference type="NCBI Taxonomy" id="630390"/>
    <lineage>
        <taxon>Eukaryota</taxon>
        <taxon>Fungi</taxon>
        <taxon>Dikarya</taxon>
        <taxon>Basidiomycota</taxon>
        <taxon>Pucciniomycotina</taxon>
        <taxon>Pucciniomycetes</taxon>
        <taxon>Pucciniales</taxon>
        <taxon>Pucciniaceae</taxon>
        <taxon>Puccinia</taxon>
    </lineage>
</organism>
<feature type="compositionally biased region" description="Pro residues" evidence="1">
    <location>
        <begin position="327"/>
        <end position="339"/>
    </location>
</feature>
<feature type="region of interest" description="Disordered" evidence="1">
    <location>
        <begin position="31"/>
        <end position="56"/>
    </location>
</feature>
<dbReference type="OMA" id="RAINRRW"/>
<dbReference type="CDD" id="cd02325">
    <property type="entry name" value="R3H"/>
    <property type="match status" value="1"/>
</dbReference>